<dbReference type="PANTHER" id="PTHR30373:SF2">
    <property type="entry name" value="UPF0603 PROTEIN YGCG"/>
    <property type="match status" value="1"/>
</dbReference>
<evidence type="ECO:0000313" key="3">
    <source>
        <dbReference type="Proteomes" id="UP000030014"/>
    </source>
</evidence>
<sequence length="268" mass="29490">MRKYKRRLISLLFPVLMIMLFWSIPFQSANAEIKFPVATNLKYVNDYVGILDPNTKEYLVSVGNELETKTGAQSIIVIVNSLEDYDIRDYGNKLFRKWKIGQKEKNNGLLVLVSIKDKKWSVEVGRGLEGAIPDTLSNRIMNDTAIAEFKKGNYNQGLKKAYSVFADIIGKEYGVTLEKNENVNFQYNQNEEKRNFIPLGLLGLILIDIIFNKARVIKFILKLLLYNSYFGGGNGGHGGGFGGGSSSGGNFGGFGGGDSGGGGSSGGW</sequence>
<dbReference type="Gene3D" id="3.10.310.50">
    <property type="match status" value="1"/>
</dbReference>
<dbReference type="RefSeq" id="WP_039259265.1">
    <property type="nucleotide sequence ID" value="NZ_JDRY01000023.1"/>
</dbReference>
<comment type="caution">
    <text evidence="2">The sequence shown here is derived from an EMBL/GenBank/DDBJ whole genome shotgun (WGS) entry which is preliminary data.</text>
</comment>
<dbReference type="EMBL" id="JDRY01000023">
    <property type="protein sequence ID" value="KGN00234.1"/>
    <property type="molecule type" value="Genomic_DNA"/>
</dbReference>
<evidence type="ECO:0000259" key="1">
    <source>
        <dbReference type="Pfam" id="PF04536"/>
    </source>
</evidence>
<feature type="domain" description="TPM" evidence="1">
    <location>
        <begin position="44"/>
        <end position="164"/>
    </location>
</feature>
<dbReference type="Proteomes" id="UP000030014">
    <property type="component" value="Unassembled WGS sequence"/>
</dbReference>
<dbReference type="AlphaFoldDB" id="A0A0A0II37"/>
<dbReference type="PANTHER" id="PTHR30373">
    <property type="entry name" value="UPF0603 PROTEIN YGCG"/>
    <property type="match status" value="1"/>
</dbReference>
<accession>A0A0A0II37</accession>
<gene>
    <name evidence="2" type="ORF">Z955_04355</name>
</gene>
<reference evidence="2 3" key="1">
    <citation type="submission" date="2014-01" db="EMBL/GenBank/DDBJ databases">
        <title>Plasmidome dynamics in the species complex Clostridium novyi sensu lato converts strains of independent lineages into distinctly different pathogens.</title>
        <authorList>
            <person name="Skarin H."/>
            <person name="Segerman B."/>
        </authorList>
    </citation>
    <scope>NUCLEOTIDE SEQUENCE [LARGE SCALE GENOMIC DNA]</scope>
    <source>
        <strain evidence="2 3">DC5</strain>
    </source>
</reference>
<organism evidence="2 3">
    <name type="scientific">Clostridium botulinum C/D str. DC5</name>
    <dbReference type="NCBI Taxonomy" id="1443128"/>
    <lineage>
        <taxon>Bacteria</taxon>
        <taxon>Bacillati</taxon>
        <taxon>Bacillota</taxon>
        <taxon>Clostridia</taxon>
        <taxon>Eubacteriales</taxon>
        <taxon>Clostridiaceae</taxon>
        <taxon>Clostridium</taxon>
    </lineage>
</organism>
<dbReference type="Pfam" id="PF04536">
    <property type="entry name" value="TPM_phosphatase"/>
    <property type="match status" value="1"/>
</dbReference>
<evidence type="ECO:0000313" key="2">
    <source>
        <dbReference type="EMBL" id="KGN00234.1"/>
    </source>
</evidence>
<proteinExistence type="predicted"/>
<name>A0A0A0II37_CLOBO</name>
<protein>
    <submittedName>
        <fullName evidence="2">Beta-propeller domain-containing protein, methanol dehydrogenase</fullName>
    </submittedName>
</protein>
<dbReference type="InterPro" id="IPR007621">
    <property type="entry name" value="TPM_dom"/>
</dbReference>